<dbReference type="InterPro" id="IPR043157">
    <property type="entry name" value="Dynein_AAA1S"/>
</dbReference>
<dbReference type="Pfam" id="PF12777">
    <property type="entry name" value="MT"/>
    <property type="match status" value="1"/>
</dbReference>
<evidence type="ECO:0000256" key="10">
    <source>
        <dbReference type="ARBA" id="ARBA00022840"/>
    </source>
</evidence>
<keyword evidence="10" id="KW-0067">ATP-binding</keyword>
<evidence type="ECO:0000259" key="18">
    <source>
        <dbReference type="SMART" id="SM00382"/>
    </source>
</evidence>
<evidence type="ECO:0000256" key="15">
    <source>
        <dbReference type="ARBA" id="ARBA00033439"/>
    </source>
</evidence>
<dbReference type="Pfam" id="PF08385">
    <property type="entry name" value="DHC_N1"/>
    <property type="match status" value="1"/>
</dbReference>
<dbReference type="Gene3D" id="3.40.50.300">
    <property type="entry name" value="P-loop containing nucleotide triphosphate hydrolases"/>
    <property type="match status" value="5"/>
</dbReference>
<dbReference type="Proteomes" id="UP000662931">
    <property type="component" value="Chromosome 1"/>
</dbReference>
<dbReference type="CDD" id="cd00009">
    <property type="entry name" value="AAA"/>
    <property type="match status" value="2"/>
</dbReference>
<evidence type="ECO:0000313" key="20">
    <source>
        <dbReference type="Proteomes" id="UP000662931"/>
    </source>
</evidence>
<dbReference type="InterPro" id="IPR041466">
    <property type="entry name" value="Dynein_AAA5_ext"/>
</dbReference>
<dbReference type="Pfam" id="PF03028">
    <property type="entry name" value="Dynein_heavy"/>
    <property type="match status" value="1"/>
</dbReference>
<dbReference type="InterPro" id="IPR024317">
    <property type="entry name" value="Dynein_heavy_chain_D4_dom"/>
</dbReference>
<protein>
    <recommendedName>
        <fullName evidence="4">Dynein heavy chain, cytoplasmic</fullName>
    </recommendedName>
    <alternativeName>
        <fullName evidence="15">Dynein heavy chain, cytosolic</fullName>
    </alternativeName>
</protein>
<dbReference type="GO" id="GO:0051959">
    <property type="term" value="F:dynein light intermediate chain binding"/>
    <property type="evidence" value="ECO:0007669"/>
    <property type="project" value="InterPro"/>
</dbReference>
<evidence type="ECO:0000256" key="7">
    <source>
        <dbReference type="ARBA" id="ARBA00022701"/>
    </source>
</evidence>
<accession>A0A875RZK3</accession>
<dbReference type="GO" id="GO:0005816">
    <property type="term" value="C:spindle pole body"/>
    <property type="evidence" value="ECO:0007669"/>
    <property type="project" value="UniProtKB-ARBA"/>
</dbReference>
<keyword evidence="20" id="KW-1185">Reference proteome</keyword>
<comment type="subunit">
    <text evidence="3">Consists of at least two heavy chains and a number of intermediate and light chains.</text>
</comment>
<dbReference type="FunFam" id="3.40.50.300:FF:002357">
    <property type="entry name" value="Glutathione S-transferase class-mu 26 kDa isozyme"/>
    <property type="match status" value="1"/>
</dbReference>
<dbReference type="InterPro" id="IPR035706">
    <property type="entry name" value="AAA_9"/>
</dbReference>
<evidence type="ECO:0000256" key="12">
    <source>
        <dbReference type="ARBA" id="ARBA00023054"/>
    </source>
</evidence>
<dbReference type="Pfam" id="PF17852">
    <property type="entry name" value="Dynein_AAA_lid"/>
    <property type="match status" value="1"/>
</dbReference>
<dbReference type="InterPro" id="IPR026983">
    <property type="entry name" value="DHC"/>
</dbReference>
<dbReference type="Pfam" id="PF22597">
    <property type="entry name" value="DYN_lid"/>
    <property type="match status" value="1"/>
</dbReference>
<dbReference type="InterPro" id="IPR003593">
    <property type="entry name" value="AAA+_ATPase"/>
</dbReference>
<keyword evidence="7" id="KW-0493">Microtubule</keyword>
<dbReference type="InterPro" id="IPR027417">
    <property type="entry name" value="P-loop_NTPase"/>
</dbReference>
<dbReference type="Gene3D" id="1.10.472.130">
    <property type="match status" value="1"/>
</dbReference>
<dbReference type="GO" id="GO:0005524">
    <property type="term" value="F:ATP binding"/>
    <property type="evidence" value="ECO:0007669"/>
    <property type="project" value="UniProtKB-KW"/>
</dbReference>
<dbReference type="GO" id="GO:0000741">
    <property type="term" value="P:karyogamy"/>
    <property type="evidence" value="ECO:0007669"/>
    <property type="project" value="UniProtKB-KW"/>
</dbReference>
<dbReference type="InterPro" id="IPR042228">
    <property type="entry name" value="Dynein_linker_3"/>
</dbReference>
<dbReference type="InterPro" id="IPR054354">
    <property type="entry name" value="DYNC2H1-like_lid"/>
</dbReference>
<dbReference type="SMART" id="SM00382">
    <property type="entry name" value="AAA"/>
    <property type="match status" value="4"/>
</dbReference>
<proteinExistence type="inferred from homology"/>
<dbReference type="GO" id="GO:0045505">
    <property type="term" value="F:dynein intermediate chain binding"/>
    <property type="evidence" value="ECO:0007669"/>
    <property type="project" value="InterPro"/>
</dbReference>
<dbReference type="FunFam" id="1.20.920.20:FF:000002">
    <property type="entry name" value="Cytoplasmic dynein 1 heavy chain"/>
    <property type="match status" value="1"/>
</dbReference>
<dbReference type="Gene3D" id="1.10.287.2620">
    <property type="match status" value="1"/>
</dbReference>
<dbReference type="GO" id="GO:0005938">
    <property type="term" value="C:cell cortex"/>
    <property type="evidence" value="ECO:0007669"/>
    <property type="project" value="UniProtKB-ARBA"/>
</dbReference>
<dbReference type="PANTHER" id="PTHR45703:SF36">
    <property type="entry name" value="DYNEIN HEAVY CHAIN, CYTOPLASMIC"/>
    <property type="match status" value="1"/>
</dbReference>
<evidence type="ECO:0000256" key="8">
    <source>
        <dbReference type="ARBA" id="ARBA00022737"/>
    </source>
</evidence>
<evidence type="ECO:0000256" key="4">
    <source>
        <dbReference type="ARBA" id="ARBA00022197"/>
    </source>
</evidence>
<keyword evidence="9" id="KW-0547">Nucleotide-binding</keyword>
<keyword evidence="5" id="KW-0415">Karyogamy</keyword>
<dbReference type="EMBL" id="CP064812">
    <property type="protein sequence ID" value="QPG73089.1"/>
    <property type="molecule type" value="Genomic_DNA"/>
</dbReference>
<keyword evidence="12 17" id="KW-0175">Coiled coil</keyword>
<feature type="domain" description="AAA+ ATPase" evidence="18">
    <location>
        <begin position="2113"/>
        <end position="2246"/>
    </location>
</feature>
<dbReference type="InterPro" id="IPR024743">
    <property type="entry name" value="Dynein_HC_stalk"/>
</dbReference>
<feature type="domain" description="AAA+ ATPase" evidence="18">
    <location>
        <begin position="2817"/>
        <end position="2978"/>
    </location>
</feature>
<dbReference type="GO" id="GO:0008569">
    <property type="term" value="F:minus-end-directed microtubule motor activity"/>
    <property type="evidence" value="ECO:0007669"/>
    <property type="project" value="InterPro"/>
</dbReference>
<dbReference type="InterPro" id="IPR013602">
    <property type="entry name" value="Dynein_heavy_linker"/>
</dbReference>
<evidence type="ECO:0000256" key="9">
    <source>
        <dbReference type="ARBA" id="ARBA00022741"/>
    </source>
</evidence>
<organism evidence="19 20">
    <name type="scientific">Eeniella nana</name>
    <name type="common">Yeast</name>
    <name type="synonym">Brettanomyces nanus</name>
    <dbReference type="NCBI Taxonomy" id="13502"/>
    <lineage>
        <taxon>Eukaryota</taxon>
        <taxon>Fungi</taxon>
        <taxon>Dikarya</taxon>
        <taxon>Ascomycota</taxon>
        <taxon>Saccharomycotina</taxon>
        <taxon>Pichiomycetes</taxon>
        <taxon>Pichiales</taxon>
        <taxon>Pichiaceae</taxon>
        <taxon>Brettanomyces</taxon>
    </lineage>
</organism>
<name>A0A875RZK3_EENNA</name>
<evidence type="ECO:0000256" key="6">
    <source>
        <dbReference type="ARBA" id="ARBA00022490"/>
    </source>
</evidence>
<evidence type="ECO:0000256" key="17">
    <source>
        <dbReference type="SAM" id="Coils"/>
    </source>
</evidence>
<feature type="domain" description="AAA+ ATPase" evidence="18">
    <location>
        <begin position="1824"/>
        <end position="1964"/>
    </location>
</feature>
<evidence type="ECO:0000313" key="19">
    <source>
        <dbReference type="EMBL" id="QPG73089.1"/>
    </source>
</evidence>
<dbReference type="SUPFAM" id="SSF52540">
    <property type="entry name" value="P-loop containing nucleoside triphosphate hydrolases"/>
    <property type="match status" value="4"/>
</dbReference>
<dbReference type="KEGG" id="bnn:FOA43_000394"/>
<dbReference type="InterPro" id="IPR004273">
    <property type="entry name" value="Dynein_heavy_D6_P-loop"/>
</dbReference>
<dbReference type="GO" id="GO:0030473">
    <property type="term" value="P:nuclear migration along microtubule"/>
    <property type="evidence" value="ECO:0007669"/>
    <property type="project" value="UniProtKB-ARBA"/>
</dbReference>
<keyword evidence="8" id="KW-0677">Repeat</keyword>
<dbReference type="Gene3D" id="6.10.140.1060">
    <property type="match status" value="1"/>
</dbReference>
<dbReference type="Gene3D" id="3.20.180.20">
    <property type="entry name" value="Dynein heavy chain, N-terminal domain 2"/>
    <property type="match status" value="1"/>
</dbReference>
<keyword evidence="11" id="KW-0243">Dynein</keyword>
<evidence type="ECO:0000256" key="13">
    <source>
        <dbReference type="ARBA" id="ARBA00023175"/>
    </source>
</evidence>
<keyword evidence="6" id="KW-0963">Cytoplasm</keyword>
<dbReference type="PANTHER" id="PTHR45703">
    <property type="entry name" value="DYNEIN HEAVY CHAIN"/>
    <property type="match status" value="1"/>
</dbReference>
<comment type="function">
    <text evidence="16">Cytoplasmic dynein acts as a motor for the intracellular retrograde motility of vesicles and organelles along microtubules. Dynein has ATPase activity; the force-producing power stroke is thought to occur on release of ADP. Required to maintain uniform nuclear distribution in hyphae. May play an important role in the proper orientation of the mitotic spindle into the budding daughter cell yeast. Probably required for normal progression of the cell cycle.</text>
</comment>
<evidence type="ECO:0000256" key="1">
    <source>
        <dbReference type="ARBA" id="ARBA00004245"/>
    </source>
</evidence>
<keyword evidence="14" id="KW-0206">Cytoskeleton</keyword>
<dbReference type="Pfam" id="PF12781">
    <property type="entry name" value="AAA_9"/>
    <property type="match status" value="1"/>
</dbReference>
<dbReference type="Pfam" id="PF12775">
    <property type="entry name" value="AAA_7"/>
    <property type="match status" value="1"/>
</dbReference>
<evidence type="ECO:0000256" key="3">
    <source>
        <dbReference type="ARBA" id="ARBA00011655"/>
    </source>
</evidence>
<dbReference type="Gene3D" id="1.10.8.710">
    <property type="match status" value="1"/>
</dbReference>
<gene>
    <name evidence="19" type="ORF">FOA43_000394</name>
</gene>
<feature type="domain" description="AAA+ ATPase" evidence="18">
    <location>
        <begin position="2475"/>
        <end position="2630"/>
    </location>
</feature>
<dbReference type="Pfam" id="PF18198">
    <property type="entry name" value="AAA_lid_11"/>
    <property type="match status" value="1"/>
</dbReference>
<sequence>MIQSEMTSEESESLNTSENHLKVCAIDPDQLIRYIRPVISSLLNVSIEKLTLSTNSTLISEFISSPNERSLYMVRSANDFAILEELTVSPATYSSIVIIAKSQGTIVQERPIEDQLLISELPLEGSAYSENLNKLRCIMSSVVSTYFDVITSAHLNDQLYGTSTPISVAKKKISELISSLEHLQQVVQTPNLLLTADPIVKTLVAENDDIDVIANAHPQLLADSSFLNRLQSIAGDWVKQIQNLVSLSYDLTHGTASEEVKFWESKELALRSVENELQDPVVLLTLRLLKDTKRFHGGSRLLSDSGIRNSLTTTSKYNQLLRDLPIGELTSSRDLVKIKEAIIAIFNHIKKLKVIQYPIDRAVLLVQVITIEANDRILEILKQMKLMDTSYNEFTQINLQACGVLEVIKECIKKFTVLARELLRKRSERFMVVKVENSDCLRERLDKIKGIRDEYEEISISIHQLSKSMKIDVGTLLSGVYDVLINDDLLDITRAGKRRFASIVGVYTEMIEAVEYKIADKLRDALKLSFSNTNEMFTIFRDFDFLLKRPSIRNSVQDYQDQLVNHLQADLQSLESQFDLRQQSWRILQLRNLPPFTANLVWIQQIQVGIQELIEKLEVALTKDWILYPEGKKIGAQLDLISGKLNIQGIFNDWAHRAIDHLRSPIMNERILIVQKMDKWLRIEVNFDNQSVNLSDEVDSLETLGFSVPRSVHSYAQQLVFIYPYTINLLQSVAGYENMMEQVDSLGELTVLMKPLLEPALSSVKILLKECWSNIYKAHDLISSNITDVDEVRTLKTVEALGPEIVSITRKFELLQNIRPSFVNTLQKFNSVDYDKQCIASLIISVQKLVDTLVANGFQNIEELVHMLNETMTCMLIERCERRLDNLSREFSLDSHIHSIVPCVKHSILFHDLSIIVHPQLEFSKSRWIRLLNQNMEVITSQKLLTGKHYDVNVVASTRSLDNLLDITSRLSAKYNDIAVKIGQLFEVASRYTLQWIELQYLWELNFDDIEATIGSELTSWLDAFKDLTTSRNLVDTVDSKHLLGPLVIDYSLVQPRVNAQYDVWQRKMAQKLATVLGKRMSITNELITKLRQKLESVSVNFTSGSSTVCLCSLIYTTRRSLDNIEVALGTYKAGNDVLLQVRFKFPRDWVYFKQVSDNCSSFLELIDDRFGRVNSNKSIVCSRVQEKASELSGTVIQARKAWLGIINKLNIDVATSEIDKFERMFDELKHQREMIFNSTKLLGLDVIIDCDIGDVDCQVKKYKEIWSCIYALVGKISVIKSTSWEDFSPRTLRLALEDMLAFSRETPIRIRGYSAFSDIQSEIRGMIHVVPILASLKVDAMTFDHWNRIFENLKIMHVPEKLTLGDVLDLNPAKHIKFLRTVVQEAQSEKLLADSLKEIEESWSSITFELQPFGNDYLIVKSWGSLFDKVEADLNSLVSMKSSPLVGNYRETITILENKIGKLHDILDIWVVLQKDWIYLFGIFQKNEDIRRLLTIESTRFDTVTSELYLILRSAYRVKSVLDVITVPGIAHTFEKTLQVFSKTKKSLSGYLEKQRELFPRFYFVGNDNLLEVVGNASNVGVASRHINKMFPGISSLEYDSDRSMIIGIVSPEYEHVLLHASITITHPCSASDWLSSLEIAIKKTIFHLLVPSLKKLNTLWEDTKETLFLSWLKNLPNQILLVSLQVLWTSLTEAAIANGNGLKSLAVKYDELLILLAKLVFEKLTALEQLKLENVTVEALHQRQALEELLSAKDVSLLSFSWISQQRYYFDSEHRDFLESLVVKQGNASFFYGFEYLGCPRKLIYTPLVNNSFCAMTEALNQNFGASLSGPAGTGKTESVKALGQNLGLMVLVFCCDETFDFYAVTRILVGVCRTGSWGCFDEFNRLTEEMLSAMSTQIEKIEGFLGSDGSEEIDLLGKKLKVNKKAGIFITSNPAYAGRSNLPDNLKSKYRSFAVVRPDTLVIAEAILISQGFVHAKYLAPRAVSVFADLESKSSKQSHYDFGLRALKATLLNCGKIKRLHKGKDGINHGQTFESQIIVKGMHNIVLPRLIPQDEPVFFDSIEVFDIEYNAFDANEELIKDIGLAAERMSIQTDDKWLSKCLQLYEIWKAHQGFIMVGKPGSGKTIMLKCLMQALKESTGSENLWYTIDPKALTKEELYGSLDYATNDWTDGVLTSIIRSVNENVRGESTKNVWIILDGDIDPVWVENLNSVLDDNKILTLPNGERLIVPDNLRLVFEVERLDYATPATISRCGVVWFADSMFDLAGNYAVLVHEFQHSFIDNEEAYNSKLIQAGLSVAELKTNFAKNICSVISSEILQNIWNFSKSYEHVMASDLMRCLETFMVLLSRKFHLFLDFLVENISLSNEDYSEVFLKMAVVSLAWAFAGDIGLNDRKQFCNQLISLYPLIRLKDSLNGSLVYTDVSFETSGWIDFQSRVPIISLEPQMVIQPDTVIPTLDTVRTEDLIFSLLEQHRNVVLSGPPGAGKTMLLMSALRRSTKFDFTGINFSKETSPGIVLKTLEQHCVYKSGPNGVVLQPSNPDKWMVVFCDEINLPSSDRFGTQKVIAFLRQLIVRHGFWRSRKNDWVHISRIQFVGACNPPTDPGRNKLSDRFLRHTSVLMVDYPGEESLKQIYTTFNKALLKMVPDLQAYADALTTAMLEVYGRFRIKFDRKVRAHYICSPRELTRWVRGMFHSIQNSTSLTVDGLIRLWAYEALRLFSDKLEFKEDRNWTLSMITDVASECFPYADLSIVLRQPIMYSDWLSFSYQSVNIVELSKFVDGRLRVFCEEEANCSLVLHGDMLEHILKIDRALKNSQGHLILVGPSGSGKTTLTRFVSWMNGFKVFSLSVSRNYSLEDFDKTLKELMIRTGSKGEKLCFIIDESTILESAFLERMNTLLANAEIPGLFEGDEYSSLMETVSRASQEAGLYLSSDEELYQWFTQQVSANLHVVFTMSNPYLPNAPRIFSSPALFNRCVLIWMGNWSAGSLLTVASGFLEKLPLDKSDYEPPKNSTFKSYRNAVVNALIDAYTSMNLHRNNSQLSIQASPLKFISLMKNFSKIFIQKEGELMQYHRHIQIGLDRLKETLLSVKDLNRSLQAKKEELDQKDQEAQQMLDKMLTEQNEAERKEEASMEIRALLESQDKKIKERRETVYLELSEVEPLIEEASRGVKNIKKQHLTEMRSMNNPPEAIKLTLESVCVFLGFDVRTWRDVQNVIRKDDFIARIVEYDTERQFSKELGGYMNKHYMSNSIYNYESVNRASKACGPLLLWIQAQLRYAMILEKVEPLRKEMKHVEKSSLETKNKLIAIDGMVADLRESIKDSKLKYSQLIRDTENIKTLMSNVKLKVAHSIRLLESLSDERTRWQSSIVEFEQQRQDLIGNVILVACFMTFAGPHNEKVRQSLWTTWMSKLTKLNINFDQYLSFTRSIANVGEVLKWERMGLPNDDLFMENVAGITSEVSDGYAFIIDPTGLMIDFLEKYTVPKKLVITSFLDKDYLGQLKNCVRFGGSILILDAEYYDPAINRVISYDTQLTGGRVLVRIAGESVDMSPDFKLYLHTKDPSIQIIAFVASRMNVFNFTFTATSLVKHGMNMTLKSERPELNKKRLDSIMANSELKQKLEGLETDLLELLNNATESILDDAELTKKLELIKKESSTIKFKIAESKNIFNEVSEITDSYQSLARLYTFFCLMVAELWKLNLVYLFSDNYVTSILQEVLAIHKGKTIDTITLQFVKRIYSCLSISLLQVDRPLLGLLVYNFYRNCLYNPNHEERRFVTEGDDELCGLANDYSRLVRDDATVRLPDVGVQSFEDAINKSSLFVLRALEGFASFKVISHGKSVGKQVVTYSVGSNDSLEVATKLLKEACKKDQWVVIENVDLSNELLDLIPKLYDSLRKHKDFKLFLACSVNAKLTNILCKMSKQVVFETAPGVRLILEDGLLAKDGALSILQDSLTPESKKIYFLLAWLYSVLKERLRFVPIGFEKSYEFNEYDLAFSKVFIDESLANCEKILGTAVTIDTIPFDWIARFIGRIVFGGKIDKNSDLQFVTSLANKVLSLDCFEGRSNLLLTNSYDLRSPNDDFKGFISKLPEVEPVAWVGLPENADLVLKQKQCKRVFDKAKMLFEEVVGVI</sequence>
<dbReference type="Gene3D" id="1.20.140.100">
    <property type="entry name" value="Dynein heavy chain, N-terminal domain 2"/>
    <property type="match status" value="1"/>
</dbReference>
<comment type="subcellular location">
    <subcellularLocation>
        <location evidence="1">Cytoplasm</location>
        <location evidence="1">Cytoskeleton</location>
    </subcellularLocation>
</comment>
<dbReference type="InterPro" id="IPR013594">
    <property type="entry name" value="Dynein_heavy_tail"/>
</dbReference>
<dbReference type="InterPro" id="IPR041658">
    <property type="entry name" value="AAA_lid_11"/>
</dbReference>
<dbReference type="GO" id="GO:0005868">
    <property type="term" value="C:cytoplasmic dynein complex"/>
    <property type="evidence" value="ECO:0007669"/>
    <property type="project" value="UniProtKB-ARBA"/>
</dbReference>
<dbReference type="GO" id="GO:0000070">
    <property type="term" value="P:mitotic sister chromatid segregation"/>
    <property type="evidence" value="ECO:0007669"/>
    <property type="project" value="UniProtKB-ARBA"/>
</dbReference>
<dbReference type="GO" id="GO:1902850">
    <property type="term" value="P:microtubule cytoskeleton organization involved in mitosis"/>
    <property type="evidence" value="ECO:0007669"/>
    <property type="project" value="UniProtKB-ARBA"/>
</dbReference>
<dbReference type="GeneID" id="62193795"/>
<dbReference type="Pfam" id="PF12774">
    <property type="entry name" value="AAA_6"/>
    <property type="match status" value="1"/>
</dbReference>
<dbReference type="RefSeq" id="XP_038776654.1">
    <property type="nucleotide sequence ID" value="XM_038920726.1"/>
</dbReference>
<dbReference type="Pfam" id="PF12780">
    <property type="entry name" value="AAA_8"/>
    <property type="match status" value="1"/>
</dbReference>
<dbReference type="FunFam" id="3.40.50.300:FF:000996">
    <property type="entry name" value="Cytoplasmic dynein heavy chain"/>
    <property type="match status" value="1"/>
</dbReference>
<evidence type="ECO:0000256" key="5">
    <source>
        <dbReference type="ARBA" id="ARBA00022459"/>
    </source>
</evidence>
<feature type="coiled-coil region" evidence="17">
    <location>
        <begin position="3081"/>
        <end position="3132"/>
    </location>
</feature>
<dbReference type="Gene3D" id="1.20.920.30">
    <property type="match status" value="1"/>
</dbReference>
<evidence type="ECO:0000256" key="16">
    <source>
        <dbReference type="ARBA" id="ARBA00053342"/>
    </source>
</evidence>
<reference evidence="19" key="1">
    <citation type="submission" date="2020-10" db="EMBL/GenBank/DDBJ databases">
        <authorList>
            <person name="Roach M.J.R."/>
        </authorList>
    </citation>
    <scope>NUCLEOTIDE SEQUENCE</scope>
    <source>
        <strain evidence="19">CBS 1945</strain>
    </source>
</reference>
<comment type="similarity">
    <text evidence="2">Belongs to the dynein heavy chain family.</text>
</comment>
<dbReference type="Gene3D" id="1.20.58.1120">
    <property type="match status" value="1"/>
</dbReference>
<dbReference type="InterPro" id="IPR042222">
    <property type="entry name" value="Dynein_2_N"/>
</dbReference>
<dbReference type="InterPro" id="IPR035699">
    <property type="entry name" value="AAA_6"/>
</dbReference>
<evidence type="ECO:0000256" key="2">
    <source>
        <dbReference type="ARBA" id="ARBA00008887"/>
    </source>
</evidence>
<keyword evidence="13" id="KW-0505">Motor protein</keyword>
<dbReference type="Gene3D" id="1.20.920.20">
    <property type="match status" value="1"/>
</dbReference>
<dbReference type="GO" id="GO:0000235">
    <property type="term" value="C:astral microtubule"/>
    <property type="evidence" value="ECO:0007669"/>
    <property type="project" value="UniProtKB-ARBA"/>
</dbReference>
<dbReference type="OrthoDB" id="447173at2759"/>
<dbReference type="InterPro" id="IPR042219">
    <property type="entry name" value="AAA_lid_11_sf"/>
</dbReference>
<evidence type="ECO:0000256" key="11">
    <source>
        <dbReference type="ARBA" id="ARBA00023017"/>
    </source>
</evidence>
<dbReference type="Pfam" id="PF08393">
    <property type="entry name" value="DHC_N2"/>
    <property type="match status" value="1"/>
</dbReference>
<dbReference type="Gene3D" id="1.10.8.720">
    <property type="entry name" value="Region D6 of dynein motor"/>
    <property type="match status" value="1"/>
</dbReference>
<evidence type="ECO:0000256" key="14">
    <source>
        <dbReference type="ARBA" id="ARBA00023212"/>
    </source>
</evidence>